<feature type="transmembrane region" description="Helical" evidence="9">
    <location>
        <begin position="219"/>
        <end position="242"/>
    </location>
</feature>
<organism evidence="11 12">
    <name type="scientific">Nezara viridula</name>
    <name type="common">Southern green stink bug</name>
    <name type="synonym">Cimex viridulus</name>
    <dbReference type="NCBI Taxonomy" id="85310"/>
    <lineage>
        <taxon>Eukaryota</taxon>
        <taxon>Metazoa</taxon>
        <taxon>Ecdysozoa</taxon>
        <taxon>Arthropoda</taxon>
        <taxon>Hexapoda</taxon>
        <taxon>Insecta</taxon>
        <taxon>Pterygota</taxon>
        <taxon>Neoptera</taxon>
        <taxon>Paraneoptera</taxon>
        <taxon>Hemiptera</taxon>
        <taxon>Heteroptera</taxon>
        <taxon>Panheteroptera</taxon>
        <taxon>Pentatomomorpha</taxon>
        <taxon>Pentatomoidea</taxon>
        <taxon>Pentatomidae</taxon>
        <taxon>Pentatominae</taxon>
        <taxon>Nezara</taxon>
    </lineage>
</organism>
<feature type="transmembrane region" description="Helical" evidence="9">
    <location>
        <begin position="179"/>
        <end position="198"/>
    </location>
</feature>
<dbReference type="InterPro" id="IPR002153">
    <property type="entry name" value="TRPC_channel"/>
</dbReference>
<evidence type="ECO:0000313" key="12">
    <source>
        <dbReference type="Proteomes" id="UP001152798"/>
    </source>
</evidence>
<dbReference type="OrthoDB" id="2373987at2759"/>
<evidence type="ECO:0000256" key="7">
    <source>
        <dbReference type="ARBA" id="ARBA00023303"/>
    </source>
</evidence>
<name>A0A9P0EEC3_NEZVI</name>
<keyword evidence="4 9" id="KW-1133">Transmembrane helix</keyword>
<accession>A0A9P0EEC3</accession>
<dbReference type="GO" id="GO:0034703">
    <property type="term" value="C:cation channel complex"/>
    <property type="evidence" value="ECO:0007669"/>
    <property type="project" value="TreeGrafter"/>
</dbReference>
<evidence type="ECO:0000313" key="11">
    <source>
        <dbReference type="EMBL" id="CAH1393552.1"/>
    </source>
</evidence>
<dbReference type="Proteomes" id="UP001152798">
    <property type="component" value="Chromosome 2"/>
</dbReference>
<feature type="domain" description="Ion transport" evidence="10">
    <location>
        <begin position="79"/>
        <end position="342"/>
    </location>
</feature>
<keyword evidence="3 9" id="KW-0812">Transmembrane</keyword>
<protein>
    <recommendedName>
        <fullName evidence="10">Ion transport domain-containing protein</fullName>
    </recommendedName>
</protein>
<dbReference type="GO" id="GO:0051480">
    <property type="term" value="P:regulation of cytosolic calcium ion concentration"/>
    <property type="evidence" value="ECO:0007669"/>
    <property type="project" value="TreeGrafter"/>
</dbReference>
<sequence length="725" mass="83300">MIQQVVEVAKLGAMFPFYTVIYMIAPTSRTGMFMKKPFVKFICHSASYSFFLMLLGMASQRVETLVIEMFGPDWMVEFVQEWKRPERGSMPGVVESFIIVYVISLIWNEARALWSDGLLDYVNDLWNIVDFITNMFYCTWICMRATAWFIVQREIWTGQNYDYAREQWDMFDPMLISEGAFAAGMIFSFLKLVHIFSVNPHLGPLQISLGRMIIDIIKFFFIYTLVLFAFGCGLNQLMWYYADLEKSKCYHNVDGPADFDTQERACSIWRRFANLFETSQSLFWASFGLVDLTNFELTGIKGFTRFWALLMFGSYSVINIIVLLNMLIAMMSNSYQIISERSDVEWKFARSKLWVSYFEEGDTIPPPFNLLPSAMVFINLFRCGDASKRTDSMVKKSRTQAQNKYEAVMRLLVRRYVTAEQRKRDEVGITEDDVMEIRQDISTLRFELIDILHNNGMKTPKIDPKDSTVPGKKGRVMERRLLKDFQIGFVEGIINEALQTDKEPKDVFSKIARAIGRRSSSQKSKKDWNALVRKGTLKRDPIGSASEAIARKSRQSARKYIIENQSSSLTTIDTEKLLEYNPNLSLVSPAARIAYTKFKLTKIKNEYSKREAAGSETCSENTFEMSDPVEEDGNMIQPPIPEKKEMSKQDQSTTQSFRARTPIAEDPREDLMTPVEDDKTLSAGEVTCSEGFIKDSFETVTPEETSPPSPPPPPKKQPPKPGTWF</sequence>
<evidence type="ECO:0000259" key="10">
    <source>
        <dbReference type="Pfam" id="PF00520"/>
    </source>
</evidence>
<feature type="transmembrane region" description="Helical" evidence="9">
    <location>
        <begin position="306"/>
        <end position="328"/>
    </location>
</feature>
<dbReference type="GO" id="GO:0015279">
    <property type="term" value="F:store-operated calcium channel activity"/>
    <property type="evidence" value="ECO:0007669"/>
    <property type="project" value="TreeGrafter"/>
</dbReference>
<gene>
    <name evidence="11" type="ORF">NEZAVI_LOCUS4205</name>
</gene>
<feature type="transmembrane region" description="Helical" evidence="9">
    <location>
        <begin position="37"/>
        <end position="58"/>
    </location>
</feature>
<dbReference type="Pfam" id="PF00520">
    <property type="entry name" value="Ion_trans"/>
    <property type="match status" value="1"/>
</dbReference>
<keyword evidence="7" id="KW-0407">Ion channel</keyword>
<feature type="transmembrane region" description="Helical" evidence="9">
    <location>
        <begin position="128"/>
        <end position="151"/>
    </location>
</feature>
<dbReference type="AlphaFoldDB" id="A0A9P0EEC3"/>
<keyword evidence="6 9" id="KW-0472">Membrane</keyword>
<keyword evidence="2" id="KW-0813">Transport</keyword>
<dbReference type="PANTHER" id="PTHR10117:SF51">
    <property type="entry name" value="TRANSIENT RECEPTOR POTENTIAL PROTEIN"/>
    <property type="match status" value="1"/>
</dbReference>
<evidence type="ECO:0000256" key="1">
    <source>
        <dbReference type="ARBA" id="ARBA00004141"/>
    </source>
</evidence>
<evidence type="ECO:0000256" key="5">
    <source>
        <dbReference type="ARBA" id="ARBA00023065"/>
    </source>
</evidence>
<evidence type="ECO:0000256" key="6">
    <source>
        <dbReference type="ARBA" id="ARBA00023136"/>
    </source>
</evidence>
<keyword evidence="12" id="KW-1185">Reference proteome</keyword>
<dbReference type="CDD" id="cd23650">
    <property type="entry name" value="TRP_CaM_bind1"/>
    <property type="match status" value="1"/>
</dbReference>
<comment type="subcellular location">
    <subcellularLocation>
        <location evidence="1">Membrane</location>
        <topology evidence="1">Multi-pass membrane protein</topology>
    </subcellularLocation>
</comment>
<evidence type="ECO:0000256" key="9">
    <source>
        <dbReference type="SAM" id="Phobius"/>
    </source>
</evidence>
<evidence type="ECO:0000256" key="4">
    <source>
        <dbReference type="ARBA" id="ARBA00022989"/>
    </source>
</evidence>
<dbReference type="InterPro" id="IPR005821">
    <property type="entry name" value="Ion_trans_dom"/>
</dbReference>
<dbReference type="GO" id="GO:0070679">
    <property type="term" value="F:inositol 1,4,5 trisphosphate binding"/>
    <property type="evidence" value="ECO:0007669"/>
    <property type="project" value="TreeGrafter"/>
</dbReference>
<proteinExistence type="predicted"/>
<evidence type="ECO:0000256" key="3">
    <source>
        <dbReference type="ARBA" id="ARBA00022692"/>
    </source>
</evidence>
<feature type="compositionally biased region" description="Pro residues" evidence="8">
    <location>
        <begin position="705"/>
        <end position="725"/>
    </location>
</feature>
<dbReference type="PRINTS" id="PR01097">
    <property type="entry name" value="TRNSRECEPTRP"/>
</dbReference>
<reference evidence="11" key="1">
    <citation type="submission" date="2022-01" db="EMBL/GenBank/DDBJ databases">
        <authorList>
            <person name="King R."/>
        </authorList>
    </citation>
    <scope>NUCLEOTIDE SEQUENCE</scope>
</reference>
<keyword evidence="5" id="KW-0406">Ion transport</keyword>
<dbReference type="PANTHER" id="PTHR10117">
    <property type="entry name" value="TRANSIENT RECEPTOR POTENTIAL CHANNEL"/>
    <property type="match status" value="1"/>
</dbReference>
<evidence type="ECO:0000256" key="2">
    <source>
        <dbReference type="ARBA" id="ARBA00022448"/>
    </source>
</evidence>
<feature type="compositionally biased region" description="Polar residues" evidence="8">
    <location>
        <begin position="649"/>
        <end position="658"/>
    </location>
</feature>
<feature type="transmembrane region" description="Helical" evidence="9">
    <location>
        <begin position="6"/>
        <end position="25"/>
    </location>
</feature>
<feature type="region of interest" description="Disordered" evidence="8">
    <location>
        <begin position="613"/>
        <end position="725"/>
    </location>
</feature>
<feature type="compositionally biased region" description="Basic and acidic residues" evidence="8">
    <location>
        <begin position="663"/>
        <end position="680"/>
    </location>
</feature>
<feature type="transmembrane region" description="Helical" evidence="9">
    <location>
        <begin position="88"/>
        <end position="107"/>
    </location>
</feature>
<dbReference type="EMBL" id="OV725078">
    <property type="protein sequence ID" value="CAH1393552.1"/>
    <property type="molecule type" value="Genomic_DNA"/>
</dbReference>
<dbReference type="GO" id="GO:0005886">
    <property type="term" value="C:plasma membrane"/>
    <property type="evidence" value="ECO:0007669"/>
    <property type="project" value="TreeGrafter"/>
</dbReference>
<evidence type="ECO:0000256" key="8">
    <source>
        <dbReference type="SAM" id="MobiDB-lite"/>
    </source>
</evidence>